<dbReference type="InterPro" id="IPR010982">
    <property type="entry name" value="Lambda_DNA-bd_dom_sf"/>
</dbReference>
<reference evidence="3" key="2">
    <citation type="submission" date="2021-04" db="EMBL/GenBank/DDBJ databases">
        <authorList>
            <person name="Gilroy R."/>
        </authorList>
    </citation>
    <scope>NUCLEOTIDE SEQUENCE</scope>
    <source>
        <strain evidence="3">F6-6636</strain>
    </source>
</reference>
<sequence>MGIADRIKELVSQKHITLAELERKVNISNGQIRKWNDRSPKVDNLEKVAKYFNVSVDYLLGRTDDKHLSKKEQDEKDLQEFLKDNMEHGMTYADHALTAEEEGTLESGTHPDLLEVP</sequence>
<dbReference type="Gene3D" id="1.10.260.40">
    <property type="entry name" value="lambda repressor-like DNA-binding domains"/>
    <property type="match status" value="1"/>
</dbReference>
<comment type="caution">
    <text evidence="3">The sequence shown here is derived from an EMBL/GenBank/DDBJ whole genome shotgun (WGS) entry which is preliminary data.</text>
</comment>
<evidence type="ECO:0000313" key="3">
    <source>
        <dbReference type="EMBL" id="MBU3851250.1"/>
    </source>
</evidence>
<dbReference type="PANTHER" id="PTHR46558">
    <property type="entry name" value="TRACRIPTIONAL REGULATORY PROTEIN-RELATED-RELATED"/>
    <property type="match status" value="1"/>
</dbReference>
<dbReference type="Proteomes" id="UP000777303">
    <property type="component" value="Unassembled WGS sequence"/>
</dbReference>
<dbReference type="SMART" id="SM00530">
    <property type="entry name" value="HTH_XRE"/>
    <property type="match status" value="1"/>
</dbReference>
<dbReference type="AlphaFoldDB" id="A0A948X2K9"/>
<dbReference type="PROSITE" id="PS50943">
    <property type="entry name" value="HTH_CROC1"/>
    <property type="match status" value="1"/>
</dbReference>
<dbReference type="Pfam" id="PF01381">
    <property type="entry name" value="HTH_3"/>
    <property type="match status" value="1"/>
</dbReference>
<gene>
    <name evidence="3" type="ORF">H9901_00850</name>
</gene>
<keyword evidence="1" id="KW-0238">DNA-binding</keyword>
<organism evidence="3 4">
    <name type="scientific">Candidatus Paralactobacillus gallistercoris</name>
    <dbReference type="NCBI Taxonomy" id="2838724"/>
    <lineage>
        <taxon>Bacteria</taxon>
        <taxon>Bacillati</taxon>
        <taxon>Bacillota</taxon>
        <taxon>Bacilli</taxon>
        <taxon>Lactobacillales</taxon>
        <taxon>Lactobacillaceae</taxon>
        <taxon>Lactobacillus</taxon>
    </lineage>
</organism>
<accession>A0A948X2K9</accession>
<evidence type="ECO:0000256" key="1">
    <source>
        <dbReference type="ARBA" id="ARBA00023125"/>
    </source>
</evidence>
<name>A0A948X2K9_9LACO</name>
<dbReference type="InterPro" id="IPR001387">
    <property type="entry name" value="Cro/C1-type_HTH"/>
</dbReference>
<feature type="domain" description="HTH cro/C1-type" evidence="2">
    <location>
        <begin position="7"/>
        <end position="59"/>
    </location>
</feature>
<dbReference type="EMBL" id="JAHLFS010000012">
    <property type="protein sequence ID" value="MBU3851250.1"/>
    <property type="molecule type" value="Genomic_DNA"/>
</dbReference>
<dbReference type="PANTHER" id="PTHR46558:SF11">
    <property type="entry name" value="HTH-TYPE TRANSCRIPTIONAL REGULATOR XRE"/>
    <property type="match status" value="1"/>
</dbReference>
<reference evidence="3" key="1">
    <citation type="journal article" date="2021" name="PeerJ">
        <title>Extensive microbial diversity within the chicken gut microbiome revealed by metagenomics and culture.</title>
        <authorList>
            <person name="Gilroy R."/>
            <person name="Ravi A."/>
            <person name="Getino M."/>
            <person name="Pursley I."/>
            <person name="Horton D.L."/>
            <person name="Alikhan N.F."/>
            <person name="Baker D."/>
            <person name="Gharbi K."/>
            <person name="Hall N."/>
            <person name="Watson M."/>
            <person name="Adriaenssens E.M."/>
            <person name="Foster-Nyarko E."/>
            <person name="Jarju S."/>
            <person name="Secka A."/>
            <person name="Antonio M."/>
            <person name="Oren A."/>
            <person name="Chaudhuri R.R."/>
            <person name="La Ragione R."/>
            <person name="Hildebrand F."/>
            <person name="Pallen M.J."/>
        </authorList>
    </citation>
    <scope>NUCLEOTIDE SEQUENCE</scope>
    <source>
        <strain evidence="3">F6-6636</strain>
    </source>
</reference>
<evidence type="ECO:0000259" key="2">
    <source>
        <dbReference type="PROSITE" id="PS50943"/>
    </source>
</evidence>
<protein>
    <submittedName>
        <fullName evidence="3">Helix-turn-helix domain-containing protein</fullName>
    </submittedName>
</protein>
<dbReference type="GO" id="GO:0003677">
    <property type="term" value="F:DNA binding"/>
    <property type="evidence" value="ECO:0007669"/>
    <property type="project" value="UniProtKB-KW"/>
</dbReference>
<evidence type="ECO:0000313" key="4">
    <source>
        <dbReference type="Proteomes" id="UP000777303"/>
    </source>
</evidence>
<proteinExistence type="predicted"/>
<dbReference type="SUPFAM" id="SSF47413">
    <property type="entry name" value="lambda repressor-like DNA-binding domains"/>
    <property type="match status" value="1"/>
</dbReference>
<dbReference type="CDD" id="cd00093">
    <property type="entry name" value="HTH_XRE"/>
    <property type="match status" value="1"/>
</dbReference>